<feature type="domain" description="Tim44-like" evidence="7">
    <location>
        <begin position="1"/>
        <end position="122"/>
    </location>
</feature>
<dbReference type="OrthoDB" id="10265990at2759"/>
<gene>
    <name evidence="9" type="ORF">AX774_g4082</name>
    <name evidence="8" type="ORF">AX774_g6228</name>
</gene>
<evidence type="ECO:0000313" key="8">
    <source>
        <dbReference type="EMBL" id="OMH80337.1"/>
    </source>
</evidence>
<keyword evidence="6" id="KW-0472">Membrane</keyword>
<sequence>MDAYLNGDVGTLKEWCSEASYNVLSAIITAQQQQGLISDCKILDLRHVDFHSAKILDNDVPVIIITFQTQENNVFRNAISNEIVSGREDLIEACTYVAIFTKIVENMDNPITAGWKMIDLAKNSSRPTW</sequence>
<organism evidence="9 10">
    <name type="scientific">Zancudomyces culisetae</name>
    <name type="common">Gut fungus</name>
    <name type="synonym">Smittium culisetae</name>
    <dbReference type="NCBI Taxonomy" id="1213189"/>
    <lineage>
        <taxon>Eukaryota</taxon>
        <taxon>Fungi</taxon>
        <taxon>Fungi incertae sedis</taxon>
        <taxon>Zoopagomycota</taxon>
        <taxon>Kickxellomycotina</taxon>
        <taxon>Harpellomycetes</taxon>
        <taxon>Harpellales</taxon>
        <taxon>Legeriomycetaceae</taxon>
        <taxon>Zancudomyces</taxon>
    </lineage>
</organism>
<dbReference type="InterPro" id="IPR007379">
    <property type="entry name" value="Tim44-like_dom"/>
</dbReference>
<dbReference type="AlphaFoldDB" id="A0A1R1PN78"/>
<evidence type="ECO:0000256" key="5">
    <source>
        <dbReference type="ARBA" id="ARBA00023128"/>
    </source>
</evidence>
<dbReference type="Gene3D" id="3.10.450.240">
    <property type="match status" value="1"/>
</dbReference>
<comment type="similarity">
    <text evidence="2">Belongs to the Tim44 family.</text>
</comment>
<comment type="subcellular location">
    <subcellularLocation>
        <location evidence="1">Mitochondrion inner membrane</location>
    </subcellularLocation>
</comment>
<dbReference type="SUPFAM" id="SSF54427">
    <property type="entry name" value="NTF2-like"/>
    <property type="match status" value="1"/>
</dbReference>
<dbReference type="InterPro" id="IPR032710">
    <property type="entry name" value="NTF2-like_dom_sf"/>
</dbReference>
<evidence type="ECO:0000256" key="4">
    <source>
        <dbReference type="ARBA" id="ARBA00022946"/>
    </source>
</evidence>
<dbReference type="Proteomes" id="UP000188320">
    <property type="component" value="Unassembled WGS sequence"/>
</dbReference>
<evidence type="ECO:0000256" key="6">
    <source>
        <dbReference type="ARBA" id="ARBA00023136"/>
    </source>
</evidence>
<evidence type="ECO:0000256" key="1">
    <source>
        <dbReference type="ARBA" id="ARBA00004273"/>
    </source>
</evidence>
<keyword evidence="10" id="KW-1185">Reference proteome</keyword>
<comment type="caution">
    <text evidence="9">The sequence shown here is derived from an EMBL/GenBank/DDBJ whole genome shotgun (WGS) entry which is preliminary data.</text>
</comment>
<dbReference type="GO" id="GO:0051087">
    <property type="term" value="F:protein-folding chaperone binding"/>
    <property type="evidence" value="ECO:0007669"/>
    <property type="project" value="TreeGrafter"/>
</dbReference>
<dbReference type="EMBL" id="LSSK01001222">
    <property type="protein sequence ID" value="OMH80337.1"/>
    <property type="molecule type" value="Genomic_DNA"/>
</dbReference>
<evidence type="ECO:0000313" key="10">
    <source>
        <dbReference type="Proteomes" id="UP000188320"/>
    </source>
</evidence>
<keyword evidence="3" id="KW-0999">Mitochondrion inner membrane</keyword>
<proteinExistence type="inferred from homology"/>
<name>A0A1R1PN78_ZANCU</name>
<keyword evidence="4" id="KW-0809">Transit peptide</keyword>
<evidence type="ECO:0000259" key="7">
    <source>
        <dbReference type="SMART" id="SM00978"/>
    </source>
</evidence>
<dbReference type="InterPro" id="IPR039544">
    <property type="entry name" value="Tim44-like"/>
</dbReference>
<dbReference type="PANTHER" id="PTHR10721:SF1">
    <property type="entry name" value="MITOCHONDRIAL IMPORT INNER MEMBRANE TRANSLOCASE SUBUNIT TIM44"/>
    <property type="match status" value="1"/>
</dbReference>
<evidence type="ECO:0000256" key="3">
    <source>
        <dbReference type="ARBA" id="ARBA00022792"/>
    </source>
</evidence>
<evidence type="ECO:0000256" key="2">
    <source>
        <dbReference type="ARBA" id="ARBA00009597"/>
    </source>
</evidence>
<dbReference type="PANTHER" id="PTHR10721">
    <property type="entry name" value="MITOCHONDRIAL IMPORT INNER MEMBRANE TRANSLOCASE SUBUNIT TIM44"/>
    <property type="match status" value="1"/>
</dbReference>
<dbReference type="GO" id="GO:0030150">
    <property type="term" value="P:protein import into mitochondrial matrix"/>
    <property type="evidence" value="ECO:0007669"/>
    <property type="project" value="TreeGrafter"/>
</dbReference>
<evidence type="ECO:0000313" key="9">
    <source>
        <dbReference type="EMBL" id="OMH82425.1"/>
    </source>
</evidence>
<dbReference type="GO" id="GO:0005743">
    <property type="term" value="C:mitochondrial inner membrane"/>
    <property type="evidence" value="ECO:0007669"/>
    <property type="project" value="UniProtKB-SubCell"/>
</dbReference>
<accession>A0A1R1PN78</accession>
<protein>
    <submittedName>
        <fullName evidence="9">Mitochondrial import inner membrane translocase subunit tim44</fullName>
    </submittedName>
</protein>
<dbReference type="EMBL" id="LSSK01000666">
    <property type="protein sequence ID" value="OMH82425.1"/>
    <property type="molecule type" value="Genomic_DNA"/>
</dbReference>
<dbReference type="SMART" id="SM00978">
    <property type="entry name" value="Tim44"/>
    <property type="match status" value="1"/>
</dbReference>
<keyword evidence="5" id="KW-0496">Mitochondrion</keyword>
<reference evidence="9" key="2">
    <citation type="submission" date="2017-01" db="EMBL/GenBank/DDBJ databases">
        <authorList>
            <person name="Mah S.A."/>
            <person name="Swanson W.J."/>
            <person name="Moy G.W."/>
            <person name="Vacquier V.D."/>
        </authorList>
    </citation>
    <scope>NUCLEOTIDE SEQUENCE [LARGE SCALE GENOMIC DNA]</scope>
    <source>
        <strain evidence="9">COL-18-3</strain>
    </source>
</reference>
<dbReference type="Pfam" id="PF04280">
    <property type="entry name" value="Tim44"/>
    <property type="match status" value="1"/>
</dbReference>
<reference evidence="10" key="1">
    <citation type="submission" date="2017-01" db="EMBL/GenBank/DDBJ databases">
        <authorList>
            <person name="Wang Y."/>
            <person name="White M."/>
            <person name="Kvist S."/>
            <person name="Moncalvo J.-M."/>
        </authorList>
    </citation>
    <scope>NUCLEOTIDE SEQUENCE [LARGE SCALE GENOMIC DNA]</scope>
    <source>
        <strain evidence="10">COL-18-3</strain>
    </source>
</reference>